<keyword evidence="3" id="KW-1185">Reference proteome</keyword>
<name>A0ABQ2HZW0_9PSEU</name>
<evidence type="ECO:0000313" key="3">
    <source>
        <dbReference type="Proteomes" id="UP000597656"/>
    </source>
</evidence>
<feature type="transmembrane region" description="Helical" evidence="1">
    <location>
        <begin position="99"/>
        <end position="118"/>
    </location>
</feature>
<feature type="transmembrane region" description="Helical" evidence="1">
    <location>
        <begin position="74"/>
        <end position="93"/>
    </location>
</feature>
<evidence type="ECO:0000313" key="2">
    <source>
        <dbReference type="EMBL" id="GGM93073.1"/>
    </source>
</evidence>
<accession>A0ABQ2HZW0</accession>
<evidence type="ECO:0000256" key="1">
    <source>
        <dbReference type="SAM" id="Phobius"/>
    </source>
</evidence>
<dbReference type="RefSeq" id="WP_189155630.1">
    <property type="nucleotide sequence ID" value="NZ_BMNC01000004.1"/>
</dbReference>
<keyword evidence="1" id="KW-1133">Transmembrane helix</keyword>
<proteinExistence type="predicted"/>
<sequence length="127" mass="13686">MLRGNPSLDPVRTDDGYELAKPSKVLLRLELVAPAHRTEVQPALPDTWEPAVSKALTNTTNFFVMNLSPTRSQALLATVLVVSVAANIAAQAFGLSLYISAAFGLIAIAGGIALFFNYRKNLDDTRN</sequence>
<dbReference type="Proteomes" id="UP000597656">
    <property type="component" value="Unassembled WGS sequence"/>
</dbReference>
<organism evidence="2 3">
    <name type="scientific">Lentzea pudingi</name>
    <dbReference type="NCBI Taxonomy" id="1789439"/>
    <lineage>
        <taxon>Bacteria</taxon>
        <taxon>Bacillati</taxon>
        <taxon>Actinomycetota</taxon>
        <taxon>Actinomycetes</taxon>
        <taxon>Pseudonocardiales</taxon>
        <taxon>Pseudonocardiaceae</taxon>
        <taxon>Lentzea</taxon>
    </lineage>
</organism>
<gene>
    <name evidence="2" type="ORF">GCM10011609_33220</name>
</gene>
<dbReference type="EMBL" id="BMNC01000004">
    <property type="protein sequence ID" value="GGM93073.1"/>
    <property type="molecule type" value="Genomic_DNA"/>
</dbReference>
<protein>
    <submittedName>
        <fullName evidence="2">Uncharacterized protein</fullName>
    </submittedName>
</protein>
<reference evidence="3" key="1">
    <citation type="journal article" date="2019" name="Int. J. Syst. Evol. Microbiol.">
        <title>The Global Catalogue of Microorganisms (GCM) 10K type strain sequencing project: providing services to taxonomists for standard genome sequencing and annotation.</title>
        <authorList>
            <consortium name="The Broad Institute Genomics Platform"/>
            <consortium name="The Broad Institute Genome Sequencing Center for Infectious Disease"/>
            <person name="Wu L."/>
            <person name="Ma J."/>
        </authorList>
    </citation>
    <scope>NUCLEOTIDE SEQUENCE [LARGE SCALE GENOMIC DNA]</scope>
    <source>
        <strain evidence="3">CGMCC 4.7319</strain>
    </source>
</reference>
<keyword evidence="1" id="KW-0812">Transmembrane</keyword>
<comment type="caution">
    <text evidence="2">The sequence shown here is derived from an EMBL/GenBank/DDBJ whole genome shotgun (WGS) entry which is preliminary data.</text>
</comment>
<keyword evidence="1" id="KW-0472">Membrane</keyword>